<evidence type="ECO:0000259" key="5">
    <source>
        <dbReference type="Pfam" id="PF13476"/>
    </source>
</evidence>
<feature type="domain" description="Rad50/SbcC-type AAA" evidence="5">
    <location>
        <begin position="6"/>
        <end position="181"/>
    </location>
</feature>
<dbReference type="Pfam" id="PF13476">
    <property type="entry name" value="AAA_23"/>
    <property type="match status" value="1"/>
</dbReference>
<accession>A0A542E562</accession>
<reference evidence="6 7" key="1">
    <citation type="submission" date="2019-06" db="EMBL/GenBank/DDBJ databases">
        <title>Sequencing the genomes of 1000 actinobacteria strains.</title>
        <authorList>
            <person name="Klenk H.-P."/>
        </authorList>
    </citation>
    <scope>NUCLEOTIDE SEQUENCE [LARGE SCALE GENOMIC DNA]</scope>
    <source>
        <strain evidence="6 7">DSM 18607</strain>
    </source>
</reference>
<dbReference type="InterPro" id="IPR038729">
    <property type="entry name" value="Rad50/SbcC_AAA"/>
</dbReference>
<dbReference type="PANTHER" id="PTHR32114:SF2">
    <property type="entry name" value="ABC TRANSPORTER ABCH.3"/>
    <property type="match status" value="1"/>
</dbReference>
<dbReference type="GO" id="GO:0016887">
    <property type="term" value="F:ATP hydrolysis activity"/>
    <property type="evidence" value="ECO:0007669"/>
    <property type="project" value="InterPro"/>
</dbReference>
<dbReference type="Proteomes" id="UP000317893">
    <property type="component" value="Unassembled WGS sequence"/>
</dbReference>
<feature type="coiled-coil region" evidence="4">
    <location>
        <begin position="394"/>
        <end position="421"/>
    </location>
</feature>
<keyword evidence="6" id="KW-0269">Exonuclease</keyword>
<evidence type="ECO:0000256" key="4">
    <source>
        <dbReference type="SAM" id="Coils"/>
    </source>
</evidence>
<dbReference type="Gene3D" id="3.40.50.300">
    <property type="entry name" value="P-loop containing nucleotide triphosphate hydrolases"/>
    <property type="match status" value="2"/>
</dbReference>
<evidence type="ECO:0000313" key="7">
    <source>
        <dbReference type="Proteomes" id="UP000317893"/>
    </source>
</evidence>
<dbReference type="RefSeq" id="WP_141849649.1">
    <property type="nucleotide sequence ID" value="NZ_BAAAPR010000012.1"/>
</dbReference>
<name>A0A542E562_9MICO</name>
<evidence type="ECO:0000256" key="2">
    <source>
        <dbReference type="ARBA" id="ARBA00011322"/>
    </source>
</evidence>
<gene>
    <name evidence="6" type="ORF">FB458_3546</name>
</gene>
<keyword evidence="4" id="KW-0175">Coiled coil</keyword>
<keyword evidence="6" id="KW-0540">Nuclease</keyword>
<sequence length="1074" mass="112525">MKLHHLRVTAFGPFAGTVEVDLDEVSQAGLFLIQGPTGAGKTSLLDAICFALYAGVPGARPGGRRLRSDHAPAGAIPQVRLELTTAGRRLRVTRSPETERPKKRGEGTTKVPATVLLEERVDGAWVVRSTRSDEVGEVVTEVLGMGLEQFSKVVLLPQGEFAAFLRADAEERRALLERLFDISTWVGVEEWLVEQRRTLGQQVAEARAAVATDVARLRDAVATLPAHVVGEPEGAGWSADDPASLAALVDGLPTLVERCETHVVELLGAVSAAQQQAARADAAVAQGEAVAALQRRGLSARAELARLTEWAEEHARDVARLAADERAAPVVPEVQATRREEGAERRARATWEAAAARAATLLGPNGSTASAERLASVRSHAADLDAARRARAGVARAADAVAQAQDAVRRAEEALAAVRADGAGLDEQVDAAREAVERTRRRAGWLEMLTTRRGEAEAVVAAAVARRRAERDVTAREDALREATDVEQSARDRFLGLRQRRVDGLAAELAAGLEAGCPCPVCGASAHPSPATASGGPVPAEAVDAAERSWHAERDRREAVAGAVAAARAVVVERVEALDRLQDNALRELGALRARSREESEDLVTVATRALVGDGVVGVADASDDPERAWSRVGDALTTAAREVTAAGVDVAGAETELRRTEARRAGHADRVTGAGEGVARATAAQAAAGTALVERRTEVTTALRAHAGCPCVVDPDSAEDLSPEHAEDTTAADLDALVRRHVQVESALADVVTSAQSLAAAVERHTDAAQRLAAALLASGLPTADAALAAALDPAERETLRHRVAAHDRASTVAAATLAEPAVAQALAADPVDLEQDRVAAAAAHAAVRVATRDHDVAAHARRQLGAVVTALTRHAGVLRPLERRHGSVAELADLVTGVGADNALRMRLSSYVLAARLEKVADLANERLAVMGDGRYQLQHTDGLAGGRRRSGLGLVVRDLWTGVVRDTSSLSGGESFMASLALALGLADAVREEAGGFDLQTLFVDEGFGTLDDESLEQVLGVLDGLREGGRAVGVVSHVADLLTRIPTQVCVSKTQAGSTVSVRLGLEPAA</sequence>
<comment type="similarity">
    <text evidence="1">Belongs to the SMC family. SbcC subfamily.</text>
</comment>
<comment type="caution">
    <text evidence="6">The sequence shown here is derived from an EMBL/GenBank/DDBJ whole genome shotgun (WGS) entry which is preliminary data.</text>
</comment>
<protein>
    <recommendedName>
        <fullName evidence="3">Nuclease SbcCD subunit C</fullName>
    </recommendedName>
</protein>
<comment type="subunit">
    <text evidence="2">Heterodimer of SbcC and SbcD.</text>
</comment>
<evidence type="ECO:0000256" key="3">
    <source>
        <dbReference type="ARBA" id="ARBA00013368"/>
    </source>
</evidence>
<dbReference type="GO" id="GO:0006302">
    <property type="term" value="P:double-strand break repair"/>
    <property type="evidence" value="ECO:0007669"/>
    <property type="project" value="InterPro"/>
</dbReference>
<dbReference type="Pfam" id="PF13558">
    <property type="entry name" value="SbcC_Walker_B"/>
    <property type="match status" value="1"/>
</dbReference>
<dbReference type="AlphaFoldDB" id="A0A542E562"/>
<evidence type="ECO:0000313" key="6">
    <source>
        <dbReference type="EMBL" id="TQJ10424.1"/>
    </source>
</evidence>
<dbReference type="InterPro" id="IPR027417">
    <property type="entry name" value="P-loop_NTPase"/>
</dbReference>
<dbReference type="PANTHER" id="PTHR32114">
    <property type="entry name" value="ABC TRANSPORTER ABCH.3"/>
    <property type="match status" value="1"/>
</dbReference>
<dbReference type="OrthoDB" id="9795626at2"/>
<dbReference type="SUPFAM" id="SSF52540">
    <property type="entry name" value="P-loop containing nucleoside triphosphate hydrolases"/>
    <property type="match status" value="1"/>
</dbReference>
<organism evidence="6 7">
    <name type="scientific">Lapillicoccus jejuensis</name>
    <dbReference type="NCBI Taxonomy" id="402171"/>
    <lineage>
        <taxon>Bacteria</taxon>
        <taxon>Bacillati</taxon>
        <taxon>Actinomycetota</taxon>
        <taxon>Actinomycetes</taxon>
        <taxon>Micrococcales</taxon>
        <taxon>Intrasporangiaceae</taxon>
        <taxon>Lapillicoccus</taxon>
    </lineage>
</organism>
<keyword evidence="7" id="KW-1185">Reference proteome</keyword>
<dbReference type="GO" id="GO:0004527">
    <property type="term" value="F:exonuclease activity"/>
    <property type="evidence" value="ECO:0007669"/>
    <property type="project" value="UniProtKB-KW"/>
</dbReference>
<evidence type="ECO:0000256" key="1">
    <source>
        <dbReference type="ARBA" id="ARBA00006930"/>
    </source>
</evidence>
<dbReference type="EMBL" id="VFMN01000001">
    <property type="protein sequence ID" value="TQJ10424.1"/>
    <property type="molecule type" value="Genomic_DNA"/>
</dbReference>
<proteinExistence type="inferred from homology"/>
<keyword evidence="6" id="KW-0378">Hydrolase</keyword>